<organism evidence="2 3">
    <name type="scientific">Poseidonocella pacifica</name>
    <dbReference type="NCBI Taxonomy" id="871651"/>
    <lineage>
        <taxon>Bacteria</taxon>
        <taxon>Pseudomonadati</taxon>
        <taxon>Pseudomonadota</taxon>
        <taxon>Alphaproteobacteria</taxon>
        <taxon>Rhodobacterales</taxon>
        <taxon>Roseobacteraceae</taxon>
        <taxon>Poseidonocella</taxon>
    </lineage>
</organism>
<dbReference type="SUPFAM" id="SSF51905">
    <property type="entry name" value="FAD/NAD(P)-binding domain"/>
    <property type="match status" value="1"/>
</dbReference>
<reference evidence="2 3" key="1">
    <citation type="submission" date="2016-10" db="EMBL/GenBank/DDBJ databases">
        <authorList>
            <person name="de Groot N.N."/>
        </authorList>
    </citation>
    <scope>NUCLEOTIDE SEQUENCE [LARGE SCALE GENOMIC DNA]</scope>
    <source>
        <strain evidence="2 3">DSM 29316</strain>
    </source>
</reference>
<dbReference type="InterPro" id="IPR050982">
    <property type="entry name" value="Auxin_biosynth/cation_transpt"/>
</dbReference>
<dbReference type="Gene3D" id="3.50.50.60">
    <property type="entry name" value="FAD/NAD(P)-binding domain"/>
    <property type="match status" value="1"/>
</dbReference>
<proteinExistence type="predicted"/>
<dbReference type="PRINTS" id="PR00411">
    <property type="entry name" value="PNDRDTASEI"/>
</dbReference>
<dbReference type="RefSeq" id="WP_092066091.1">
    <property type="nucleotide sequence ID" value="NZ_FOJU01000005.1"/>
</dbReference>
<dbReference type="GO" id="GO:0004497">
    <property type="term" value="F:monooxygenase activity"/>
    <property type="evidence" value="ECO:0007669"/>
    <property type="project" value="TreeGrafter"/>
</dbReference>
<accession>A0A1I0YCV1</accession>
<evidence type="ECO:0000313" key="3">
    <source>
        <dbReference type="Proteomes" id="UP000198796"/>
    </source>
</evidence>
<dbReference type="EMBL" id="FOJU01000005">
    <property type="protein sequence ID" value="SFB10310.1"/>
    <property type="molecule type" value="Genomic_DNA"/>
</dbReference>
<evidence type="ECO:0000256" key="1">
    <source>
        <dbReference type="ARBA" id="ARBA00023002"/>
    </source>
</evidence>
<dbReference type="AlphaFoldDB" id="A0A1I0YCV1"/>
<dbReference type="GO" id="GO:0050660">
    <property type="term" value="F:flavin adenine dinucleotide binding"/>
    <property type="evidence" value="ECO:0007669"/>
    <property type="project" value="TreeGrafter"/>
</dbReference>
<dbReference type="PANTHER" id="PTHR43539">
    <property type="entry name" value="FLAVIN-BINDING MONOOXYGENASE-LIKE PROTEIN (AFU_ORTHOLOGUE AFUA_4G09220)"/>
    <property type="match status" value="1"/>
</dbReference>
<keyword evidence="3" id="KW-1185">Reference proteome</keyword>
<dbReference type="STRING" id="871651.SAMN05421688_2860"/>
<name>A0A1I0YCV1_9RHOB</name>
<sequence>MRRIHTVIIGAGQAGLAMSYCLQQRAVPHVLLERGKVANSWATERWDSLRLLTPNWQSRLPGCTYAGSDPDGFMDMAGIVGFLDGYAAAISAPVEPQTSVTSVSSLGDGYRVTTDKGIWACRNLVLASGACNRAHVPSCAAALPGHIDQLSPLDYRNPSQLRAGSVLVVGASATGVQLAAEVRAAGHEVTLAAGQHIRMPRHYCGRDIQWWMEQSGLLATTTGEIDDLARARAVPSLQLVGDPDAQFLDLNALQRSGVEVVGRLAGIRDGEALFSGGLANAAMLSDLKMNRTLATFDIWADEAEIDSLAPPERFPATEVPASPTLRLDLMRKQISTVIWATGFRPDFSWLHLPVFDRKGRLVHSDGLVAPGLYVLGLPFLRTRKSSLIDGVGADAAALADHLVQFTGRQVA</sequence>
<dbReference type="InterPro" id="IPR036188">
    <property type="entry name" value="FAD/NAD-bd_sf"/>
</dbReference>
<keyword evidence="1" id="KW-0560">Oxidoreductase</keyword>
<dbReference type="Proteomes" id="UP000198796">
    <property type="component" value="Unassembled WGS sequence"/>
</dbReference>
<dbReference type="PANTHER" id="PTHR43539:SF78">
    <property type="entry name" value="FLAVIN-CONTAINING MONOOXYGENASE"/>
    <property type="match status" value="1"/>
</dbReference>
<dbReference type="Pfam" id="PF13738">
    <property type="entry name" value="Pyr_redox_3"/>
    <property type="match status" value="1"/>
</dbReference>
<evidence type="ECO:0000313" key="2">
    <source>
        <dbReference type="EMBL" id="SFB10310.1"/>
    </source>
</evidence>
<gene>
    <name evidence="2" type="ORF">SAMN05421688_2860</name>
</gene>
<dbReference type="OrthoDB" id="9773233at2"/>
<protein>
    <submittedName>
        <fullName evidence="2">Putative flavoprotein involved in K+ transport</fullName>
    </submittedName>
</protein>